<name>A0A5C8G585_9SPIR</name>
<sequence>MLNGKSTSIYDKDFLKEVYEKTKIDINIINNLSEEFKNILQPEIEDHYLSHLVSSIETIINKEKVNSFLKSINKNLNLNEEDRRELLNFVVNNKFRFYPILLRKTKGLPLPASVDFMWRDNIQSEGAIIYYSAEITDKKQLRIFIAHELGHIYFETISKIKRDNDKYSLEDYSNLFALFTIIDKDNFYNYRCKELTEENTLTSINSILSILSQVYRK</sequence>
<protein>
    <recommendedName>
        <fullName evidence="3">ImmA/IrrE family metallo-endopeptidase</fullName>
    </recommendedName>
</protein>
<organism evidence="1 2">
    <name type="scientific">Brachyspira aalborgi</name>
    <dbReference type="NCBI Taxonomy" id="29522"/>
    <lineage>
        <taxon>Bacteria</taxon>
        <taxon>Pseudomonadati</taxon>
        <taxon>Spirochaetota</taxon>
        <taxon>Spirochaetia</taxon>
        <taxon>Brachyspirales</taxon>
        <taxon>Brachyspiraceae</taxon>
        <taxon>Brachyspira</taxon>
    </lineage>
</organism>
<dbReference type="Proteomes" id="UP000322327">
    <property type="component" value="Unassembled WGS sequence"/>
</dbReference>
<gene>
    <name evidence="1" type="ORF">EPJ76_02975</name>
</gene>
<comment type="caution">
    <text evidence="1">The sequence shown here is derived from an EMBL/GenBank/DDBJ whole genome shotgun (WGS) entry which is preliminary data.</text>
</comment>
<proteinExistence type="predicted"/>
<evidence type="ECO:0000313" key="1">
    <source>
        <dbReference type="EMBL" id="TXJ57061.1"/>
    </source>
</evidence>
<reference evidence="1 2" key="1">
    <citation type="journal article" date="1992" name="Lakartidningen">
        <title>[Penicillin V and not amoxicillin is the first choice preparation in acute otitis].</title>
        <authorList>
            <person name="Kamme C."/>
            <person name="Lundgren K."/>
            <person name="Prellner K."/>
        </authorList>
    </citation>
    <scope>NUCLEOTIDE SEQUENCE [LARGE SCALE GENOMIC DNA]</scope>
    <source>
        <strain evidence="1 2">PC3053II</strain>
    </source>
</reference>
<dbReference type="EMBL" id="SAYI01000013">
    <property type="protein sequence ID" value="TXJ57061.1"/>
    <property type="molecule type" value="Genomic_DNA"/>
</dbReference>
<dbReference type="RefSeq" id="WP_147530470.1">
    <property type="nucleotide sequence ID" value="NZ_SAYI01000013.1"/>
</dbReference>
<evidence type="ECO:0000313" key="2">
    <source>
        <dbReference type="Proteomes" id="UP000322327"/>
    </source>
</evidence>
<accession>A0A5C8G585</accession>
<dbReference type="AlphaFoldDB" id="A0A5C8G585"/>
<evidence type="ECO:0008006" key="3">
    <source>
        <dbReference type="Google" id="ProtNLM"/>
    </source>
</evidence>